<reference evidence="8 9" key="1">
    <citation type="submission" date="2014-02" db="EMBL/GenBank/DDBJ databases">
        <title>The small core and large imbalanced accessory genome model reveals a collaborative survival strategy of Sorangium cellulosum strains in nature.</title>
        <authorList>
            <person name="Han K."/>
            <person name="Peng R."/>
            <person name="Blom J."/>
            <person name="Li Y.-Z."/>
        </authorList>
    </citation>
    <scope>NUCLEOTIDE SEQUENCE [LARGE SCALE GENOMIC DNA]</scope>
    <source>
        <strain evidence="8 9">So0011-07</strain>
    </source>
</reference>
<evidence type="ECO:0000313" key="9">
    <source>
        <dbReference type="Proteomes" id="UP000075635"/>
    </source>
</evidence>
<dbReference type="InterPro" id="IPR014774">
    <property type="entry name" value="KaiC-like_dom"/>
</dbReference>
<dbReference type="Proteomes" id="UP000075635">
    <property type="component" value="Unassembled WGS sequence"/>
</dbReference>
<dbReference type="PIRSF" id="PIRSF039117">
    <property type="entry name" value="KaiC"/>
    <property type="match status" value="1"/>
</dbReference>
<evidence type="ECO:0000256" key="6">
    <source>
        <dbReference type="ARBA" id="ARBA00022801"/>
    </source>
</evidence>
<dbReference type="EMBL" id="JEMB01001813">
    <property type="protein sequence ID" value="KYF84967.1"/>
    <property type="molecule type" value="Genomic_DNA"/>
</dbReference>
<proteinExistence type="predicted"/>
<dbReference type="InterPro" id="IPR051347">
    <property type="entry name" value="Circadian_clock_KaiC-rel"/>
</dbReference>
<evidence type="ECO:0000259" key="7">
    <source>
        <dbReference type="PROSITE" id="PS51146"/>
    </source>
</evidence>
<feature type="domain" description="KaiC" evidence="7">
    <location>
        <begin position="251"/>
        <end position="484"/>
    </location>
</feature>
<dbReference type="PROSITE" id="PS51146">
    <property type="entry name" value="KAIC"/>
    <property type="match status" value="2"/>
</dbReference>
<dbReference type="Gene3D" id="3.40.50.300">
    <property type="entry name" value="P-loop containing nucleotide triphosphate hydrolases"/>
    <property type="match status" value="2"/>
</dbReference>
<name>A0A150RXM8_SORCE</name>
<accession>A0A150RXM8</accession>
<dbReference type="AlphaFoldDB" id="A0A150RXM8"/>
<evidence type="ECO:0000313" key="8">
    <source>
        <dbReference type="EMBL" id="KYF84967.1"/>
    </source>
</evidence>
<organism evidence="8 9">
    <name type="scientific">Sorangium cellulosum</name>
    <name type="common">Polyangium cellulosum</name>
    <dbReference type="NCBI Taxonomy" id="56"/>
    <lineage>
        <taxon>Bacteria</taxon>
        <taxon>Pseudomonadati</taxon>
        <taxon>Myxococcota</taxon>
        <taxon>Polyangia</taxon>
        <taxon>Polyangiales</taxon>
        <taxon>Polyangiaceae</taxon>
        <taxon>Sorangium</taxon>
    </lineage>
</organism>
<feature type="domain" description="KaiC" evidence="7">
    <location>
        <begin position="7"/>
        <end position="249"/>
    </location>
</feature>
<dbReference type="GO" id="GO:0004674">
    <property type="term" value="F:protein serine/threonine kinase activity"/>
    <property type="evidence" value="ECO:0007669"/>
    <property type="project" value="UniProtKB-EC"/>
</dbReference>
<keyword evidence="2" id="KW-0597">Phosphoprotein</keyword>
<dbReference type="InterPro" id="IPR003593">
    <property type="entry name" value="AAA+_ATPase"/>
</dbReference>
<evidence type="ECO:0000256" key="3">
    <source>
        <dbReference type="ARBA" id="ARBA00022679"/>
    </source>
</evidence>
<dbReference type="PANTHER" id="PTHR42926:SF1">
    <property type="entry name" value="CIRCADIAN CLOCK OSCILLATOR PROTEIN KAIC 1"/>
    <property type="match status" value="1"/>
</dbReference>
<dbReference type="PANTHER" id="PTHR42926">
    <property type="match status" value="1"/>
</dbReference>
<dbReference type="InterPro" id="IPR027417">
    <property type="entry name" value="P-loop_NTPase"/>
</dbReference>
<protein>
    <recommendedName>
        <fullName evidence="1">non-specific serine/threonine protein kinase</fullName>
        <ecNumber evidence="1">2.7.11.1</ecNumber>
    </recommendedName>
</protein>
<dbReference type="Pfam" id="PF06745">
    <property type="entry name" value="ATPase"/>
    <property type="match status" value="2"/>
</dbReference>
<keyword evidence="4" id="KW-0677">Repeat</keyword>
<sequence>MNPTALPRIATGIQELDNILGGGLPSGRMYLVQGAPGTGKTTLALSFMLEGARLGESGAYITLSETEEELRASAASHGWSLDGLCIHEARSAGRDGAEDGRNDRYTLFHPAEVELAGFTRDILDALERTNPVRVVVDSLSELRLLAADPLRYRRQLLLLKQFFAGRRTTVLLLDESAIDAADFAMESLVHGVLRLDRFWAELSDARYRLRVVKMRGVCFRGGYHEFTIETGGLAIYPRLRVADHRKDFAQEQASSGIPELDSLLGGGLDRGSSTLVIGPTGSGKSVLATQLAVAAAARGEHVAFFAFDEVLDAYFTRGDGLQMGLREHFRSGRIAVRQIDPSEMTAWQFASAVLRAAEHDQARLIVIDSLNGYLSAMAEERDLDLALHELFGCLSQLGVMTVGTLVRHGFLGERAAPTVDVSYLGDTVVLLSPFEARGEVRKALSVIKRRRGAHEHTIHELHIGPTGLRVGEALRTFHGVLTGVPRVLGGEGSQPEDDEPGDE</sequence>
<keyword evidence="6" id="KW-0378">Hydrolase</keyword>
<keyword evidence="5" id="KW-0418">Kinase</keyword>
<evidence type="ECO:0000256" key="1">
    <source>
        <dbReference type="ARBA" id="ARBA00012513"/>
    </source>
</evidence>
<evidence type="ECO:0000256" key="4">
    <source>
        <dbReference type="ARBA" id="ARBA00022737"/>
    </source>
</evidence>
<dbReference type="SMART" id="SM00382">
    <property type="entry name" value="AAA"/>
    <property type="match status" value="2"/>
</dbReference>
<keyword evidence="3" id="KW-0808">Transferase</keyword>
<dbReference type="EC" id="2.7.11.1" evidence="1"/>
<gene>
    <name evidence="8" type="ORF">BE17_07715</name>
</gene>
<evidence type="ECO:0000256" key="5">
    <source>
        <dbReference type="ARBA" id="ARBA00022777"/>
    </source>
</evidence>
<dbReference type="GO" id="GO:0005524">
    <property type="term" value="F:ATP binding"/>
    <property type="evidence" value="ECO:0007669"/>
    <property type="project" value="InterPro"/>
</dbReference>
<dbReference type="InterPro" id="IPR030665">
    <property type="entry name" value="KaiC"/>
</dbReference>
<evidence type="ECO:0000256" key="2">
    <source>
        <dbReference type="ARBA" id="ARBA00022553"/>
    </source>
</evidence>
<dbReference type="SUPFAM" id="SSF52540">
    <property type="entry name" value="P-loop containing nucleoside triphosphate hydrolases"/>
    <property type="match status" value="2"/>
</dbReference>
<comment type="caution">
    <text evidence="8">The sequence shown here is derived from an EMBL/GenBank/DDBJ whole genome shotgun (WGS) entry which is preliminary data.</text>
</comment>
<dbReference type="InterPro" id="IPR010624">
    <property type="entry name" value="KaiC_dom"/>
</dbReference>
<dbReference type="GO" id="GO:0016787">
    <property type="term" value="F:hydrolase activity"/>
    <property type="evidence" value="ECO:0007669"/>
    <property type="project" value="UniProtKB-KW"/>
</dbReference>